<dbReference type="Gene3D" id="1.20.1740.10">
    <property type="entry name" value="Amino acid/polyamine transporter I"/>
    <property type="match status" value="1"/>
</dbReference>
<dbReference type="PANTHER" id="PTHR34975:SF2">
    <property type="entry name" value="SPORE GERMINATION PROTEIN A2"/>
    <property type="match status" value="1"/>
</dbReference>
<sequence length="364" mass="40558">MLDNGKISSKQFALLVTVFTIGSSILYIPSFIASEAKQDAWLSSIMGVALGLLIISLYHRVGTMFPNMTLVQYSEKILGKWFGKLLSVLFCIHFYLLSGLVLRNIGDYLITLLLPQTPIQAVHILSLCIIIMGARLGIETVARMAELLFPILILFYLMAMIGLIPEVELIKLQPVFENGFKPILRGIIPYVGSPSLELVVFLMIIPFMNRTDSVKKSFLTGGLMGGISLTIPLFYCLTVLGPELTAANTFASFTVTKKINIGDFYQRIDVVIAGVAFICVYFKATLCFYASLLGLAQTFHLKDYRFLSYPMGMILIVFSIVAYPNSSYAASFFKDTWMPYAATFGLFLPLLLWVVAAVRKKYVQ</sequence>
<evidence type="ECO:0000256" key="6">
    <source>
        <dbReference type="ARBA" id="ARBA00022989"/>
    </source>
</evidence>
<evidence type="ECO:0000313" key="9">
    <source>
        <dbReference type="EMBL" id="CAH1193098.1"/>
    </source>
</evidence>
<dbReference type="InterPro" id="IPR004761">
    <property type="entry name" value="Spore_GerAB"/>
</dbReference>
<evidence type="ECO:0000256" key="2">
    <source>
        <dbReference type="ARBA" id="ARBA00007998"/>
    </source>
</evidence>
<comment type="subcellular location">
    <subcellularLocation>
        <location evidence="1">Membrane</location>
        <topology evidence="1">Multi-pass membrane protein</topology>
    </subcellularLocation>
</comment>
<dbReference type="Proteomes" id="UP000838821">
    <property type="component" value="Unassembled WGS sequence"/>
</dbReference>
<keyword evidence="3" id="KW-0813">Transport</keyword>
<feature type="transmembrane region" description="Helical" evidence="8">
    <location>
        <begin position="187"/>
        <end position="205"/>
    </location>
</feature>
<evidence type="ECO:0000256" key="3">
    <source>
        <dbReference type="ARBA" id="ARBA00022448"/>
    </source>
</evidence>
<dbReference type="EMBL" id="CAKMMW010000001">
    <property type="protein sequence ID" value="CAH1193098.1"/>
    <property type="molecule type" value="Genomic_DNA"/>
</dbReference>
<comment type="caution">
    <text evidence="9">The sequence shown here is derived from an EMBL/GenBank/DDBJ whole genome shotgun (WGS) entry which is preliminary data.</text>
</comment>
<evidence type="ECO:0000313" key="10">
    <source>
        <dbReference type="Proteomes" id="UP000838821"/>
    </source>
</evidence>
<evidence type="ECO:0000256" key="1">
    <source>
        <dbReference type="ARBA" id="ARBA00004141"/>
    </source>
</evidence>
<keyword evidence="10" id="KW-1185">Reference proteome</keyword>
<keyword evidence="7 8" id="KW-0472">Membrane</keyword>
<comment type="similarity">
    <text evidence="2">Belongs to the amino acid-polyamine-organocation (APC) superfamily. Spore germination protein (SGP) (TC 2.A.3.9) family.</text>
</comment>
<feature type="transmembrane region" description="Helical" evidence="8">
    <location>
        <begin position="12"/>
        <end position="34"/>
    </location>
</feature>
<organism evidence="9 10">
    <name type="scientific">Paenibacillus allorhizoplanae</name>
    <dbReference type="NCBI Taxonomy" id="2905648"/>
    <lineage>
        <taxon>Bacteria</taxon>
        <taxon>Bacillati</taxon>
        <taxon>Bacillota</taxon>
        <taxon>Bacilli</taxon>
        <taxon>Bacillales</taxon>
        <taxon>Paenibacillaceae</taxon>
        <taxon>Paenibacillus</taxon>
    </lineage>
</organism>
<evidence type="ECO:0000256" key="4">
    <source>
        <dbReference type="ARBA" id="ARBA00022544"/>
    </source>
</evidence>
<name>A0ABN8FW56_9BACL</name>
<keyword evidence="4" id="KW-0309">Germination</keyword>
<gene>
    <name evidence="9" type="primary">yndE_1</name>
    <name evidence="9" type="ORF">PAECIP111891_00488</name>
</gene>
<feature type="transmembrane region" description="Helical" evidence="8">
    <location>
        <begin position="40"/>
        <end position="61"/>
    </location>
</feature>
<evidence type="ECO:0000256" key="7">
    <source>
        <dbReference type="ARBA" id="ARBA00023136"/>
    </source>
</evidence>
<dbReference type="Pfam" id="PF03845">
    <property type="entry name" value="Spore_permease"/>
    <property type="match status" value="1"/>
</dbReference>
<feature type="transmembrane region" description="Helical" evidence="8">
    <location>
        <begin position="270"/>
        <end position="294"/>
    </location>
</feature>
<evidence type="ECO:0000256" key="8">
    <source>
        <dbReference type="SAM" id="Phobius"/>
    </source>
</evidence>
<proteinExistence type="inferred from homology"/>
<dbReference type="PANTHER" id="PTHR34975">
    <property type="entry name" value="SPORE GERMINATION PROTEIN A2"/>
    <property type="match status" value="1"/>
</dbReference>
<keyword evidence="6 8" id="KW-1133">Transmembrane helix</keyword>
<keyword evidence="5 8" id="KW-0812">Transmembrane</keyword>
<dbReference type="NCBIfam" id="TIGR00912">
    <property type="entry name" value="2A0309"/>
    <property type="match status" value="1"/>
</dbReference>
<feature type="transmembrane region" description="Helical" evidence="8">
    <location>
        <begin position="306"/>
        <end position="325"/>
    </location>
</feature>
<protein>
    <submittedName>
        <fullName evidence="9">Spore germination protein YndE</fullName>
    </submittedName>
</protein>
<feature type="transmembrane region" description="Helical" evidence="8">
    <location>
        <begin position="337"/>
        <end position="358"/>
    </location>
</feature>
<accession>A0ABN8FW56</accession>
<feature type="transmembrane region" description="Helical" evidence="8">
    <location>
        <begin position="81"/>
        <end position="101"/>
    </location>
</feature>
<feature type="transmembrane region" description="Helical" evidence="8">
    <location>
        <begin position="217"/>
        <end position="240"/>
    </location>
</feature>
<evidence type="ECO:0000256" key="5">
    <source>
        <dbReference type="ARBA" id="ARBA00022692"/>
    </source>
</evidence>
<reference evidence="9" key="1">
    <citation type="submission" date="2022-01" db="EMBL/GenBank/DDBJ databases">
        <authorList>
            <person name="Criscuolo A."/>
        </authorList>
    </citation>
    <scope>NUCLEOTIDE SEQUENCE</scope>
    <source>
        <strain evidence="9">CIP111891</strain>
    </source>
</reference>
<feature type="transmembrane region" description="Helical" evidence="8">
    <location>
        <begin position="121"/>
        <end position="138"/>
    </location>
</feature>
<feature type="transmembrane region" description="Helical" evidence="8">
    <location>
        <begin position="147"/>
        <end position="167"/>
    </location>
</feature>